<accession>A0ABW3M793</accession>
<sequence>MSIRSGAVTTRELHADCSRCFALCCVALAFRASSDFAVDKEIGDPCRNLKDDYRCGIHARLRTSGFTGCTVYDCFGAGQRVSQETFGGTSWRDDSRAMFDVFPVMRQLHELLWYLTSALDITAARPAHQDVRFQYRDRTGATSSRRVEPYRQVLLDGRWYLLAWDRDREDWRTFRLDRVGDLEVPGSTFIPRLVPPAVSFVQDIPDRPVDSAQGVVRFHAPVSLVAERLVPQGGSLEAIDAETCRYVTVDESWEWLAMMVAMVGVRYTIEAPEELIESTRLLSARLRDAILDA</sequence>
<dbReference type="Pfam" id="PF13280">
    <property type="entry name" value="WYL"/>
    <property type="match status" value="1"/>
</dbReference>
<reference evidence="3" key="1">
    <citation type="journal article" date="2019" name="Int. J. Syst. Evol. Microbiol.">
        <title>The Global Catalogue of Microorganisms (GCM) 10K type strain sequencing project: providing services to taxonomists for standard genome sequencing and annotation.</title>
        <authorList>
            <consortium name="The Broad Institute Genomics Platform"/>
            <consortium name="The Broad Institute Genome Sequencing Center for Infectious Disease"/>
            <person name="Wu L."/>
            <person name="Ma J."/>
        </authorList>
    </citation>
    <scope>NUCLEOTIDE SEQUENCE [LARGE SCALE GENOMIC DNA]</scope>
    <source>
        <strain evidence="3">JCM 31486</strain>
    </source>
</reference>
<gene>
    <name evidence="2" type="ORF">ACFQ1S_14015</name>
</gene>
<keyword evidence="3" id="KW-1185">Reference proteome</keyword>
<evidence type="ECO:0000313" key="3">
    <source>
        <dbReference type="Proteomes" id="UP001597045"/>
    </source>
</evidence>
<name>A0ABW3M793_9PSEU</name>
<dbReference type="EMBL" id="JBHTIS010000716">
    <property type="protein sequence ID" value="MFD1046590.1"/>
    <property type="molecule type" value="Genomic_DNA"/>
</dbReference>
<proteinExistence type="predicted"/>
<dbReference type="InterPro" id="IPR051534">
    <property type="entry name" value="CBASS_pafABC_assoc_protein"/>
</dbReference>
<organism evidence="2 3">
    <name type="scientific">Kibdelosporangium lantanae</name>
    <dbReference type="NCBI Taxonomy" id="1497396"/>
    <lineage>
        <taxon>Bacteria</taxon>
        <taxon>Bacillati</taxon>
        <taxon>Actinomycetota</taxon>
        <taxon>Actinomycetes</taxon>
        <taxon>Pseudonocardiales</taxon>
        <taxon>Pseudonocardiaceae</taxon>
        <taxon>Kibdelosporangium</taxon>
    </lineage>
</organism>
<feature type="domain" description="WYL" evidence="1">
    <location>
        <begin position="121"/>
        <end position="184"/>
    </location>
</feature>
<dbReference type="PANTHER" id="PTHR34580:SF3">
    <property type="entry name" value="PROTEIN PAFB"/>
    <property type="match status" value="1"/>
</dbReference>
<dbReference type="InterPro" id="IPR026881">
    <property type="entry name" value="WYL_dom"/>
</dbReference>
<protein>
    <submittedName>
        <fullName evidence="2">Helix-turn-helix transcriptional regulator</fullName>
    </submittedName>
</protein>
<evidence type="ECO:0000313" key="2">
    <source>
        <dbReference type="EMBL" id="MFD1046590.1"/>
    </source>
</evidence>
<dbReference type="PANTHER" id="PTHR34580">
    <property type="match status" value="1"/>
</dbReference>
<comment type="caution">
    <text evidence="2">The sequence shown here is derived from an EMBL/GenBank/DDBJ whole genome shotgun (WGS) entry which is preliminary data.</text>
</comment>
<dbReference type="Proteomes" id="UP001597045">
    <property type="component" value="Unassembled WGS sequence"/>
</dbReference>
<evidence type="ECO:0000259" key="1">
    <source>
        <dbReference type="Pfam" id="PF13280"/>
    </source>
</evidence>
<dbReference type="PROSITE" id="PS52050">
    <property type="entry name" value="WYL"/>
    <property type="match status" value="1"/>
</dbReference>